<reference evidence="5" key="1">
    <citation type="journal article" date="2019" name="Int. J. Syst. Evol. Microbiol.">
        <title>The Global Catalogue of Microorganisms (GCM) 10K type strain sequencing project: providing services to taxonomists for standard genome sequencing and annotation.</title>
        <authorList>
            <consortium name="The Broad Institute Genomics Platform"/>
            <consortium name="The Broad Institute Genome Sequencing Center for Infectious Disease"/>
            <person name="Wu L."/>
            <person name="Ma J."/>
        </authorList>
    </citation>
    <scope>NUCLEOTIDE SEQUENCE [LARGE SCALE GENOMIC DNA]</scope>
    <source>
        <strain evidence="5">JCM 18956</strain>
    </source>
</reference>
<dbReference type="Gene3D" id="2.60.200.20">
    <property type="match status" value="1"/>
</dbReference>
<dbReference type="Gene3D" id="3.30.2320.60">
    <property type="entry name" value="FhaA, phosphopeptide-binding domain (DUF3662)"/>
    <property type="match status" value="1"/>
</dbReference>
<dbReference type="RefSeq" id="WP_345375781.1">
    <property type="nucleotide sequence ID" value="NZ_BAABLM010000003.1"/>
</dbReference>
<dbReference type="InterPro" id="IPR042287">
    <property type="entry name" value="FhaA_N_sf"/>
</dbReference>
<dbReference type="Proteomes" id="UP001501295">
    <property type="component" value="Unassembled WGS sequence"/>
</dbReference>
<dbReference type="InterPro" id="IPR050923">
    <property type="entry name" value="Cell_Proc_Reg/RNA_Proc"/>
</dbReference>
<evidence type="ECO:0000256" key="1">
    <source>
        <dbReference type="ARBA" id="ARBA00022553"/>
    </source>
</evidence>
<feature type="region of interest" description="Disordered" evidence="2">
    <location>
        <begin position="225"/>
        <end position="252"/>
    </location>
</feature>
<dbReference type="Pfam" id="PF12401">
    <property type="entry name" value="FhaA_N"/>
    <property type="match status" value="1"/>
</dbReference>
<dbReference type="EMBL" id="BAABLM010000003">
    <property type="protein sequence ID" value="GAA4676000.1"/>
    <property type="molecule type" value="Genomic_DNA"/>
</dbReference>
<evidence type="ECO:0000313" key="5">
    <source>
        <dbReference type="Proteomes" id="UP001501295"/>
    </source>
</evidence>
<sequence length="252" mass="27381">MGLLDDFERRLERTVNGAFSKTFRAKLQPLEITAALRHELDIKAAVVSRERILVPNELQVRLSPNDYTRLATMGSSLPAELTQLVKQHAAAQNYAFSGPVVVQLSQDDSLSTGILRVDSSNVREEEVQWTPIVEVEGKQHVLKKGRTVIGRGSDADITITDTGTSRRHVEILWDGTRAQATDLGSTNGSKLDGVPLTKAVLPPDSVVDIGRTRIVFRVLPVTASPNPFGDASHGGSSGRRDASPRRDGGSIR</sequence>
<evidence type="ECO:0000313" key="4">
    <source>
        <dbReference type="EMBL" id="GAA4676000.1"/>
    </source>
</evidence>
<feature type="domain" description="FHA" evidence="3">
    <location>
        <begin position="147"/>
        <end position="196"/>
    </location>
</feature>
<protein>
    <submittedName>
        <fullName evidence="4">DUF3662 and FHA domain-containing protein</fullName>
    </submittedName>
</protein>
<dbReference type="SUPFAM" id="SSF49879">
    <property type="entry name" value="SMAD/FHA domain"/>
    <property type="match status" value="1"/>
</dbReference>
<dbReference type="PANTHER" id="PTHR23308">
    <property type="entry name" value="NUCLEAR INHIBITOR OF PROTEIN PHOSPHATASE-1"/>
    <property type="match status" value="1"/>
</dbReference>
<name>A0ABP8W1I3_9MICO</name>
<accession>A0ABP8W1I3</accession>
<organism evidence="4 5">
    <name type="scientific">Frondihabitans cladoniiphilus</name>
    <dbReference type="NCBI Taxonomy" id="715785"/>
    <lineage>
        <taxon>Bacteria</taxon>
        <taxon>Bacillati</taxon>
        <taxon>Actinomycetota</taxon>
        <taxon>Actinomycetes</taxon>
        <taxon>Micrococcales</taxon>
        <taxon>Microbacteriaceae</taxon>
        <taxon>Frondihabitans</taxon>
    </lineage>
</organism>
<dbReference type="InterPro" id="IPR008984">
    <property type="entry name" value="SMAD_FHA_dom_sf"/>
</dbReference>
<dbReference type="InterPro" id="IPR000253">
    <property type="entry name" value="FHA_dom"/>
</dbReference>
<gene>
    <name evidence="4" type="ORF">GCM10025780_20740</name>
</gene>
<dbReference type="InterPro" id="IPR022128">
    <property type="entry name" value="FhaA_N"/>
</dbReference>
<feature type="compositionally biased region" description="Basic and acidic residues" evidence="2">
    <location>
        <begin position="238"/>
        <end position="252"/>
    </location>
</feature>
<evidence type="ECO:0000259" key="3">
    <source>
        <dbReference type="PROSITE" id="PS50006"/>
    </source>
</evidence>
<dbReference type="Pfam" id="PF00498">
    <property type="entry name" value="FHA"/>
    <property type="match status" value="1"/>
</dbReference>
<dbReference type="CDD" id="cd00060">
    <property type="entry name" value="FHA"/>
    <property type="match status" value="1"/>
</dbReference>
<dbReference type="SMART" id="SM00240">
    <property type="entry name" value="FHA"/>
    <property type="match status" value="1"/>
</dbReference>
<keyword evidence="1" id="KW-0597">Phosphoprotein</keyword>
<comment type="caution">
    <text evidence="4">The sequence shown here is derived from an EMBL/GenBank/DDBJ whole genome shotgun (WGS) entry which is preliminary data.</text>
</comment>
<keyword evidence="5" id="KW-1185">Reference proteome</keyword>
<evidence type="ECO:0000256" key="2">
    <source>
        <dbReference type="SAM" id="MobiDB-lite"/>
    </source>
</evidence>
<proteinExistence type="predicted"/>
<dbReference type="PROSITE" id="PS50006">
    <property type="entry name" value="FHA_DOMAIN"/>
    <property type="match status" value="1"/>
</dbReference>